<sequence length="223" mass="22950">MTIAATRTTTSAVPARALLAAGAVSGPLYFLISLTQAAVRDGFDPAKHPASMLSNGDAGWIQVTNFLVTGVLMIAGAIGLSRTLEPGRGSTWGPRLLGVFGVSLLFAAVFKADPGNGFPVDTSPVGTGPATVSTAGILHMAAGSVGFLSLIIATFVFASRFSREGHRGWAVCSRATGIAFFASFAGISSGNANAVVMLAFWATVMLAWGWVTAVVLRTARESR</sequence>
<dbReference type="InterPro" id="IPR009339">
    <property type="entry name" value="DUF998"/>
</dbReference>
<keyword evidence="1" id="KW-0812">Transmembrane</keyword>
<evidence type="ECO:0000313" key="2">
    <source>
        <dbReference type="EMBL" id="GHH15022.1"/>
    </source>
</evidence>
<reference evidence="3" key="1">
    <citation type="journal article" date="2019" name="Int. J. Syst. Evol. Microbiol.">
        <title>The Global Catalogue of Microorganisms (GCM) 10K type strain sequencing project: providing services to taxonomists for standard genome sequencing and annotation.</title>
        <authorList>
            <consortium name="The Broad Institute Genomics Platform"/>
            <consortium name="The Broad Institute Genome Sequencing Center for Infectious Disease"/>
            <person name="Wu L."/>
            <person name="Ma J."/>
        </authorList>
    </citation>
    <scope>NUCLEOTIDE SEQUENCE [LARGE SCALE GENOMIC DNA]</scope>
    <source>
        <strain evidence="3">CGMCC 4.7683</strain>
    </source>
</reference>
<dbReference type="EMBL" id="BNAY01000003">
    <property type="protein sequence ID" value="GHH15022.1"/>
    <property type="molecule type" value="Genomic_DNA"/>
</dbReference>
<keyword evidence="3" id="KW-1185">Reference proteome</keyword>
<feature type="transmembrane region" description="Helical" evidence="1">
    <location>
        <begin position="59"/>
        <end position="80"/>
    </location>
</feature>
<accession>A0ABQ3LI76</accession>
<keyword evidence="1" id="KW-0472">Membrane</keyword>
<evidence type="ECO:0000313" key="3">
    <source>
        <dbReference type="Proteomes" id="UP000635387"/>
    </source>
</evidence>
<gene>
    <name evidence="2" type="ORF">GCM10017790_28960</name>
</gene>
<feature type="transmembrane region" description="Helical" evidence="1">
    <location>
        <begin position="194"/>
        <end position="216"/>
    </location>
</feature>
<feature type="transmembrane region" description="Helical" evidence="1">
    <location>
        <begin position="92"/>
        <end position="110"/>
    </location>
</feature>
<evidence type="ECO:0000256" key="1">
    <source>
        <dbReference type="SAM" id="Phobius"/>
    </source>
</evidence>
<feature type="transmembrane region" description="Helical" evidence="1">
    <location>
        <begin position="130"/>
        <end position="157"/>
    </location>
</feature>
<name>A0ABQ3LI76_9PSEU</name>
<protein>
    <recommendedName>
        <fullName evidence="4">DUF998 domain-containing protein</fullName>
    </recommendedName>
</protein>
<evidence type="ECO:0008006" key="4">
    <source>
        <dbReference type="Google" id="ProtNLM"/>
    </source>
</evidence>
<dbReference type="RefSeq" id="WP_191255023.1">
    <property type="nucleotide sequence ID" value="NZ_BNAY01000003.1"/>
</dbReference>
<proteinExistence type="predicted"/>
<keyword evidence="1" id="KW-1133">Transmembrane helix</keyword>
<comment type="caution">
    <text evidence="2">The sequence shown here is derived from an EMBL/GenBank/DDBJ whole genome shotgun (WGS) entry which is preliminary data.</text>
</comment>
<dbReference type="Pfam" id="PF06197">
    <property type="entry name" value="DUF998"/>
    <property type="match status" value="1"/>
</dbReference>
<dbReference type="Proteomes" id="UP000635387">
    <property type="component" value="Unassembled WGS sequence"/>
</dbReference>
<organism evidence="2 3">
    <name type="scientific">Amycolatopsis oliviviridis</name>
    <dbReference type="NCBI Taxonomy" id="1471590"/>
    <lineage>
        <taxon>Bacteria</taxon>
        <taxon>Bacillati</taxon>
        <taxon>Actinomycetota</taxon>
        <taxon>Actinomycetes</taxon>
        <taxon>Pseudonocardiales</taxon>
        <taxon>Pseudonocardiaceae</taxon>
        <taxon>Amycolatopsis</taxon>
    </lineage>
</organism>
<feature type="transmembrane region" description="Helical" evidence="1">
    <location>
        <begin position="169"/>
        <end position="188"/>
    </location>
</feature>
<feature type="transmembrane region" description="Helical" evidence="1">
    <location>
        <begin position="17"/>
        <end position="39"/>
    </location>
</feature>